<dbReference type="Proteomes" id="UP001596175">
    <property type="component" value="Unassembled WGS sequence"/>
</dbReference>
<dbReference type="SUPFAM" id="SSF53474">
    <property type="entry name" value="alpha/beta-Hydrolases"/>
    <property type="match status" value="1"/>
</dbReference>
<dbReference type="Gene3D" id="3.40.50.1820">
    <property type="entry name" value="alpha/beta hydrolase"/>
    <property type="match status" value="1"/>
</dbReference>
<feature type="region of interest" description="Disordered" evidence="1">
    <location>
        <begin position="1"/>
        <end position="53"/>
    </location>
</feature>
<protein>
    <submittedName>
        <fullName evidence="3">Alpha/beta fold hydrolase</fullName>
    </submittedName>
</protein>
<evidence type="ECO:0000256" key="1">
    <source>
        <dbReference type="SAM" id="MobiDB-lite"/>
    </source>
</evidence>
<keyword evidence="3" id="KW-0378">Hydrolase</keyword>
<evidence type="ECO:0000259" key="2">
    <source>
        <dbReference type="Pfam" id="PF12697"/>
    </source>
</evidence>
<sequence>MGRPETPGTAGPAAAPGSGSADGADLRPPDATPAALTVGPGEAQRHPHAARPVVVASSLGPLAGLRADPDESASVGGPPATALLLPGYSGSKEDFAPLIDPIAAAGIGVLAIDLPGQYESPGPDAEHEYRPSALGPVIAGVVADEAAAGRRVLLLGHSYGGLVARAAVLAGAPVRGLTLMDSGPGELPMGRRRSDLDVVEPVLRRRGIDEVIALRDASGQWSSTHPHVVDLLRDRLRRSAVAGLLGMGDALRSEDDRTAELVAAVRARRVPCLVVCGTDDDAWPVSMQRTMADRLEAEFAAVPHAAHAPNVENPSALLDVLVPTWRTWLRDDILG</sequence>
<dbReference type="Pfam" id="PF12697">
    <property type="entry name" value="Abhydrolase_6"/>
    <property type="match status" value="1"/>
</dbReference>
<dbReference type="RefSeq" id="WP_378024425.1">
    <property type="nucleotide sequence ID" value="NZ_JBHSKG010000022.1"/>
</dbReference>
<dbReference type="InterPro" id="IPR050266">
    <property type="entry name" value="AB_hydrolase_sf"/>
</dbReference>
<proteinExistence type="predicted"/>
<dbReference type="PANTHER" id="PTHR43798">
    <property type="entry name" value="MONOACYLGLYCEROL LIPASE"/>
    <property type="match status" value="1"/>
</dbReference>
<accession>A0ABV9ZPV6</accession>
<dbReference type="InterPro" id="IPR029058">
    <property type="entry name" value="AB_hydrolase_fold"/>
</dbReference>
<organism evidence="3 4">
    <name type="scientific">Actinomycetospora rhizophila</name>
    <dbReference type="NCBI Taxonomy" id="1416876"/>
    <lineage>
        <taxon>Bacteria</taxon>
        <taxon>Bacillati</taxon>
        <taxon>Actinomycetota</taxon>
        <taxon>Actinomycetes</taxon>
        <taxon>Pseudonocardiales</taxon>
        <taxon>Pseudonocardiaceae</taxon>
        <taxon>Actinomycetospora</taxon>
    </lineage>
</organism>
<name>A0ABV9ZPV6_9PSEU</name>
<dbReference type="EMBL" id="JBHSKG010000022">
    <property type="protein sequence ID" value="MFC5142305.1"/>
    <property type="molecule type" value="Genomic_DNA"/>
</dbReference>
<feature type="domain" description="AB hydrolase-1" evidence="2">
    <location>
        <begin position="83"/>
        <end position="319"/>
    </location>
</feature>
<dbReference type="GO" id="GO:0016787">
    <property type="term" value="F:hydrolase activity"/>
    <property type="evidence" value="ECO:0007669"/>
    <property type="project" value="UniProtKB-KW"/>
</dbReference>
<gene>
    <name evidence="3" type="ORF">ACFPK1_29045</name>
</gene>
<comment type="caution">
    <text evidence="3">The sequence shown here is derived from an EMBL/GenBank/DDBJ whole genome shotgun (WGS) entry which is preliminary data.</text>
</comment>
<dbReference type="InterPro" id="IPR000073">
    <property type="entry name" value="AB_hydrolase_1"/>
</dbReference>
<evidence type="ECO:0000313" key="4">
    <source>
        <dbReference type="Proteomes" id="UP001596175"/>
    </source>
</evidence>
<reference evidence="4" key="1">
    <citation type="journal article" date="2019" name="Int. J. Syst. Evol. Microbiol.">
        <title>The Global Catalogue of Microorganisms (GCM) 10K type strain sequencing project: providing services to taxonomists for standard genome sequencing and annotation.</title>
        <authorList>
            <consortium name="The Broad Institute Genomics Platform"/>
            <consortium name="The Broad Institute Genome Sequencing Center for Infectious Disease"/>
            <person name="Wu L."/>
            <person name="Ma J."/>
        </authorList>
    </citation>
    <scope>NUCLEOTIDE SEQUENCE [LARGE SCALE GENOMIC DNA]</scope>
    <source>
        <strain evidence="4">XZYJ18</strain>
    </source>
</reference>
<keyword evidence="4" id="KW-1185">Reference proteome</keyword>
<evidence type="ECO:0000313" key="3">
    <source>
        <dbReference type="EMBL" id="MFC5142305.1"/>
    </source>
</evidence>
<feature type="compositionally biased region" description="Low complexity" evidence="1">
    <location>
        <begin position="1"/>
        <end position="23"/>
    </location>
</feature>